<sequence length="131" mass="15632">MKFSFYTLTLFTTIALLFFSCTTTKNINLSKREIKKLKPIYVGYIIGKIPMDFKWSFLEKNICQYNEVILLRSRTYTGTWSEKNDTIRACFFISKAMNENYIFYLDRKSKTLKELNNEKIIREYSLQLPSN</sequence>
<name>A0ABT6RBE1_9BACT</name>
<evidence type="ECO:0000313" key="2">
    <source>
        <dbReference type="Proteomes" id="UP001226434"/>
    </source>
</evidence>
<keyword evidence="2" id="KW-1185">Reference proteome</keyword>
<gene>
    <name evidence="1" type="ORF">QJ048_08860</name>
</gene>
<evidence type="ECO:0008006" key="3">
    <source>
        <dbReference type="Google" id="ProtNLM"/>
    </source>
</evidence>
<reference evidence="1 2" key="1">
    <citation type="submission" date="2023-05" db="EMBL/GenBank/DDBJ databases">
        <title>Genome sequence of Pinibacter sp. MAH-24.</title>
        <authorList>
            <person name="Huq M.A."/>
        </authorList>
    </citation>
    <scope>NUCLEOTIDE SEQUENCE [LARGE SCALE GENOMIC DNA]</scope>
    <source>
        <strain evidence="1 2">MAH-24</strain>
    </source>
</reference>
<protein>
    <recommendedName>
        <fullName evidence="3">Lipoprotein</fullName>
    </recommendedName>
</protein>
<dbReference type="RefSeq" id="WP_282333982.1">
    <property type="nucleotide sequence ID" value="NZ_JASBRG010000005.1"/>
</dbReference>
<comment type="caution">
    <text evidence="1">The sequence shown here is derived from an EMBL/GenBank/DDBJ whole genome shotgun (WGS) entry which is preliminary data.</text>
</comment>
<evidence type="ECO:0000313" key="1">
    <source>
        <dbReference type="EMBL" id="MDI3319880.1"/>
    </source>
</evidence>
<dbReference type="EMBL" id="JASBRG010000005">
    <property type="protein sequence ID" value="MDI3319880.1"/>
    <property type="molecule type" value="Genomic_DNA"/>
</dbReference>
<accession>A0ABT6RBE1</accession>
<dbReference type="PROSITE" id="PS51257">
    <property type="entry name" value="PROKAR_LIPOPROTEIN"/>
    <property type="match status" value="1"/>
</dbReference>
<proteinExistence type="predicted"/>
<organism evidence="1 2">
    <name type="scientific">Pinibacter soli</name>
    <dbReference type="NCBI Taxonomy" id="3044211"/>
    <lineage>
        <taxon>Bacteria</taxon>
        <taxon>Pseudomonadati</taxon>
        <taxon>Bacteroidota</taxon>
        <taxon>Chitinophagia</taxon>
        <taxon>Chitinophagales</taxon>
        <taxon>Chitinophagaceae</taxon>
        <taxon>Pinibacter</taxon>
    </lineage>
</organism>
<dbReference type="Proteomes" id="UP001226434">
    <property type="component" value="Unassembled WGS sequence"/>
</dbReference>